<comment type="caution">
    <text evidence="2">The sequence shown here is derived from an EMBL/GenBank/DDBJ whole genome shotgun (WGS) entry which is preliminary data.</text>
</comment>
<evidence type="ECO:0000256" key="1">
    <source>
        <dbReference type="SAM" id="MobiDB-lite"/>
    </source>
</evidence>
<dbReference type="AlphaFoldDB" id="A0A9P8VC74"/>
<reference evidence="2" key="1">
    <citation type="journal article" date="2021" name="Nat. Commun.">
        <title>Genetic determinants of endophytism in the Arabidopsis root mycobiome.</title>
        <authorList>
            <person name="Mesny F."/>
            <person name="Miyauchi S."/>
            <person name="Thiergart T."/>
            <person name="Pickel B."/>
            <person name="Atanasova L."/>
            <person name="Karlsson M."/>
            <person name="Huettel B."/>
            <person name="Barry K.W."/>
            <person name="Haridas S."/>
            <person name="Chen C."/>
            <person name="Bauer D."/>
            <person name="Andreopoulos W."/>
            <person name="Pangilinan J."/>
            <person name="LaButti K."/>
            <person name="Riley R."/>
            <person name="Lipzen A."/>
            <person name="Clum A."/>
            <person name="Drula E."/>
            <person name="Henrissat B."/>
            <person name="Kohler A."/>
            <person name="Grigoriev I.V."/>
            <person name="Martin F.M."/>
            <person name="Hacquard S."/>
        </authorList>
    </citation>
    <scope>NUCLEOTIDE SEQUENCE</scope>
    <source>
        <strain evidence="2">MPI-SDFR-AT-0117</strain>
    </source>
</reference>
<organism evidence="2 3">
    <name type="scientific">Plectosphaerella plurivora</name>
    <dbReference type="NCBI Taxonomy" id="936078"/>
    <lineage>
        <taxon>Eukaryota</taxon>
        <taxon>Fungi</taxon>
        <taxon>Dikarya</taxon>
        <taxon>Ascomycota</taxon>
        <taxon>Pezizomycotina</taxon>
        <taxon>Sordariomycetes</taxon>
        <taxon>Hypocreomycetidae</taxon>
        <taxon>Glomerellales</taxon>
        <taxon>Plectosphaerellaceae</taxon>
        <taxon>Plectosphaerella</taxon>
    </lineage>
</organism>
<evidence type="ECO:0000313" key="2">
    <source>
        <dbReference type="EMBL" id="KAH6686877.1"/>
    </source>
</evidence>
<keyword evidence="3" id="KW-1185">Reference proteome</keyword>
<protein>
    <recommendedName>
        <fullName evidence="4">BZIP domain-containing protein</fullName>
    </recommendedName>
</protein>
<dbReference type="CDD" id="cd14686">
    <property type="entry name" value="bZIP"/>
    <property type="match status" value="1"/>
</dbReference>
<accession>A0A9P8VC74</accession>
<dbReference type="EMBL" id="JAGSXJ010000012">
    <property type="protein sequence ID" value="KAH6686877.1"/>
    <property type="molecule type" value="Genomic_DNA"/>
</dbReference>
<sequence>MQRRRERGRLAQSAFRKRQALAKKGIETENADLKKAIAAILAEMQPGDRPELQAVIRQAGDLAGLDPVPDDTRPMSPISSSESDTSMANNGVSEATATPAAVVRTSPRRRRSSRDSPAVDIRPDPLQCYPCRQGAMAFLPFLGAGAFTFAGRVFWNMVEKHETGVHGHESQQACRVRRKVLRDIGTVSSESESEDSQLQPSVAPLRDFMSRQGVDESLLRICGPAIASATGHRHQSLRDIADIGTVNPRACVETSRTWLSPMCLERRLRNMVGDEVFAVMANPMLEGWDKSKGPRTFQDPPELIDGFIDKLSESVECLGNLGPHWDTVVFDSMFREWCSTVMGGQGLLFERLSDGDFQV</sequence>
<dbReference type="Proteomes" id="UP000770015">
    <property type="component" value="Unassembled WGS sequence"/>
</dbReference>
<name>A0A9P8VC74_9PEZI</name>
<gene>
    <name evidence="2" type="ORF">F5X68DRAFT_208136</name>
</gene>
<feature type="region of interest" description="Disordered" evidence="1">
    <location>
        <begin position="62"/>
        <end position="122"/>
    </location>
</feature>
<dbReference type="OrthoDB" id="4737775at2759"/>
<feature type="compositionally biased region" description="Polar residues" evidence="1">
    <location>
        <begin position="77"/>
        <end position="96"/>
    </location>
</feature>
<proteinExistence type="predicted"/>
<evidence type="ECO:0008006" key="4">
    <source>
        <dbReference type="Google" id="ProtNLM"/>
    </source>
</evidence>
<evidence type="ECO:0000313" key="3">
    <source>
        <dbReference type="Proteomes" id="UP000770015"/>
    </source>
</evidence>